<evidence type="ECO:0000313" key="3">
    <source>
        <dbReference type="EMBL" id="GIP55255.1"/>
    </source>
</evidence>
<evidence type="ECO:0000313" key="4">
    <source>
        <dbReference type="Proteomes" id="UP000679992"/>
    </source>
</evidence>
<feature type="compositionally biased region" description="Polar residues" evidence="2">
    <location>
        <begin position="192"/>
        <end position="206"/>
    </location>
</feature>
<name>A0ABQ4MIM7_9BACL</name>
<dbReference type="Proteomes" id="UP000679992">
    <property type="component" value="Unassembled WGS sequence"/>
</dbReference>
<comment type="caution">
    <text evidence="3">The sequence shown here is derived from an EMBL/GenBank/DDBJ whole genome shotgun (WGS) entry which is preliminary data.</text>
</comment>
<feature type="coiled-coil region" evidence="1">
    <location>
        <begin position="76"/>
        <end position="103"/>
    </location>
</feature>
<protein>
    <submittedName>
        <fullName evidence="3">Uncharacterized protein</fullName>
    </submittedName>
</protein>
<dbReference type="EMBL" id="BOSL01000017">
    <property type="protein sequence ID" value="GIP55255.1"/>
    <property type="molecule type" value="Genomic_DNA"/>
</dbReference>
<sequence>MKNAMNRFKLPLNLQLFAEDPTPDPDPNPEPTPEPPKLVPQDEVDRIVADRLARERKKYADYDDIKAKLADFEGKQAEWSTAKEAAEKRAQEAEEARTKALESANKRLVKAEFKELATTGDVKIRPDAIDDAFQLADISGVTVDESGNVVGMVDVIKALIEAKPYLASQSSGSRQIGGDTNGGTHKADLSGMTATQLIQQGMKQKQ</sequence>
<evidence type="ECO:0000256" key="1">
    <source>
        <dbReference type="SAM" id="Coils"/>
    </source>
</evidence>
<evidence type="ECO:0000256" key="2">
    <source>
        <dbReference type="SAM" id="MobiDB-lite"/>
    </source>
</evidence>
<dbReference type="RefSeq" id="WP_213656277.1">
    <property type="nucleotide sequence ID" value="NZ_BOSL01000017.1"/>
</dbReference>
<reference evidence="3 4" key="1">
    <citation type="submission" date="2021-03" db="EMBL/GenBank/DDBJ databases">
        <title>Antimicrobial resistance genes in bacteria isolated from Japanese honey, and their potential for conferring macrolide and lincosamide resistance in the American foulbrood pathogen Paenibacillus larvae.</title>
        <authorList>
            <person name="Okamoto M."/>
            <person name="Kumagai M."/>
            <person name="Kanamori H."/>
            <person name="Takamatsu D."/>
        </authorList>
    </citation>
    <scope>NUCLEOTIDE SEQUENCE [LARGE SCALE GENOMIC DNA]</scope>
    <source>
        <strain evidence="3 4">J42TS3</strain>
    </source>
</reference>
<feature type="region of interest" description="Disordered" evidence="2">
    <location>
        <begin position="1"/>
        <end position="44"/>
    </location>
</feature>
<proteinExistence type="predicted"/>
<dbReference type="InterPro" id="IPR009636">
    <property type="entry name" value="SCAF"/>
</dbReference>
<dbReference type="Pfam" id="PF06810">
    <property type="entry name" value="Phage_scaffold"/>
    <property type="match status" value="1"/>
</dbReference>
<keyword evidence="1" id="KW-0175">Coiled coil</keyword>
<feature type="region of interest" description="Disordered" evidence="2">
    <location>
        <begin position="170"/>
        <end position="206"/>
    </location>
</feature>
<accession>A0ABQ4MIM7</accession>
<keyword evidence="4" id="KW-1185">Reference proteome</keyword>
<feature type="compositionally biased region" description="Pro residues" evidence="2">
    <location>
        <begin position="24"/>
        <end position="38"/>
    </location>
</feature>
<gene>
    <name evidence="3" type="ORF">J42TS3_42900</name>
</gene>
<organism evidence="3 4">
    <name type="scientific">Paenibacillus vini</name>
    <dbReference type="NCBI Taxonomy" id="1476024"/>
    <lineage>
        <taxon>Bacteria</taxon>
        <taxon>Bacillati</taxon>
        <taxon>Bacillota</taxon>
        <taxon>Bacilli</taxon>
        <taxon>Bacillales</taxon>
        <taxon>Paenibacillaceae</taxon>
        <taxon>Paenibacillus</taxon>
    </lineage>
</organism>